<gene>
    <name evidence="2" type="ORF">EV199_4124</name>
</gene>
<comment type="caution">
    <text evidence="2">The sequence shown here is derived from an EMBL/GenBank/DDBJ whole genome shotgun (WGS) entry which is preliminary data.</text>
</comment>
<dbReference type="SUPFAM" id="SSF53448">
    <property type="entry name" value="Nucleotide-diphospho-sugar transferases"/>
    <property type="match status" value="1"/>
</dbReference>
<accession>A0A4Q7MUF7</accession>
<dbReference type="GO" id="GO:0016740">
    <property type="term" value="F:transferase activity"/>
    <property type="evidence" value="ECO:0007669"/>
    <property type="project" value="UniProtKB-KW"/>
</dbReference>
<reference evidence="2 3" key="1">
    <citation type="submission" date="2019-02" db="EMBL/GenBank/DDBJ databases">
        <title>Genomic Encyclopedia of Type Strains, Phase IV (KMG-IV): sequencing the most valuable type-strain genomes for metagenomic binning, comparative biology and taxonomic classification.</title>
        <authorList>
            <person name="Goeker M."/>
        </authorList>
    </citation>
    <scope>NUCLEOTIDE SEQUENCE [LARGE SCALE GENOMIC DNA]</scope>
    <source>
        <strain evidence="2 3">DSM 18116</strain>
    </source>
</reference>
<dbReference type="Proteomes" id="UP000293874">
    <property type="component" value="Unassembled WGS sequence"/>
</dbReference>
<dbReference type="InterPro" id="IPR029044">
    <property type="entry name" value="Nucleotide-diphossugar_trans"/>
</dbReference>
<dbReference type="Pfam" id="PF00535">
    <property type="entry name" value="Glycos_transf_2"/>
    <property type="match status" value="1"/>
</dbReference>
<feature type="domain" description="Glycosyltransferase 2-like" evidence="1">
    <location>
        <begin position="9"/>
        <end position="179"/>
    </location>
</feature>
<dbReference type="InterPro" id="IPR001173">
    <property type="entry name" value="Glyco_trans_2-like"/>
</dbReference>
<dbReference type="InterPro" id="IPR050834">
    <property type="entry name" value="Glycosyltransf_2"/>
</dbReference>
<dbReference type="PANTHER" id="PTHR43685:SF11">
    <property type="entry name" value="GLYCOSYLTRANSFERASE TAGX-RELATED"/>
    <property type="match status" value="1"/>
</dbReference>
<evidence type="ECO:0000313" key="2">
    <source>
        <dbReference type="EMBL" id="RZS72208.1"/>
    </source>
</evidence>
<evidence type="ECO:0000313" key="3">
    <source>
        <dbReference type="Proteomes" id="UP000293874"/>
    </source>
</evidence>
<proteinExistence type="predicted"/>
<protein>
    <submittedName>
        <fullName evidence="2">Glycosyl transferase family 2</fullName>
    </submittedName>
</protein>
<keyword evidence="2" id="KW-0808">Transferase</keyword>
<dbReference type="EMBL" id="SGXA01000002">
    <property type="protein sequence ID" value="RZS72208.1"/>
    <property type="molecule type" value="Genomic_DNA"/>
</dbReference>
<evidence type="ECO:0000259" key="1">
    <source>
        <dbReference type="Pfam" id="PF00535"/>
    </source>
</evidence>
<dbReference type="PANTHER" id="PTHR43685">
    <property type="entry name" value="GLYCOSYLTRANSFERASE"/>
    <property type="match status" value="1"/>
</dbReference>
<organism evidence="2 3">
    <name type="scientific">Pseudobacter ginsenosidimutans</name>
    <dbReference type="NCBI Taxonomy" id="661488"/>
    <lineage>
        <taxon>Bacteria</taxon>
        <taxon>Pseudomonadati</taxon>
        <taxon>Bacteroidota</taxon>
        <taxon>Chitinophagia</taxon>
        <taxon>Chitinophagales</taxon>
        <taxon>Chitinophagaceae</taxon>
        <taxon>Pseudobacter</taxon>
    </lineage>
</organism>
<name>A0A4Q7MUF7_9BACT</name>
<keyword evidence="3" id="KW-1185">Reference proteome</keyword>
<sequence>MSIVNPVVSVIVPNYNHAPYLKKRIDSILAQTFDDFELIILDDHSPDNSKNIIDNYLDHPKVSEIVFNESNVGNTFKQWEKGLLLARGEYIWIAESDDYAEPDFLERLVPALENDSETGIAFCESTWVDPKDNVVKNIELPSASQLMEGKTFVAEHMTRGNRIYNASMAIFRKKLFEKLPDQSYKQHRYCGDWLMWTQLASMGKVFYLNEKKSFFRRHTSSVSFKSDKEGLFLLEGLKVQRYIKEKIGLEDSVFTNTAKYWLDELLQQWIVKKALSVKVFFKALRLLAAYNSIIVVRLPVAFMNLTAGRVLTKFKNIYHKNAHAAAR</sequence>
<dbReference type="Gene3D" id="3.90.550.10">
    <property type="entry name" value="Spore Coat Polysaccharide Biosynthesis Protein SpsA, Chain A"/>
    <property type="match status" value="1"/>
</dbReference>
<dbReference type="AlphaFoldDB" id="A0A4Q7MUF7"/>